<gene>
    <name evidence="2" type="primary">CADM2_0</name>
    <name evidence="2" type="ORF">EYF80_054538</name>
</gene>
<evidence type="ECO:0000256" key="1">
    <source>
        <dbReference type="SAM" id="MobiDB-lite"/>
    </source>
</evidence>
<dbReference type="Proteomes" id="UP000314294">
    <property type="component" value="Unassembled WGS sequence"/>
</dbReference>
<accession>A0A4Z2F3F3</accession>
<protein>
    <submittedName>
        <fullName evidence="2">Cell adhesion molecule 2</fullName>
    </submittedName>
</protein>
<dbReference type="AlphaFoldDB" id="A0A4Z2F3F3"/>
<evidence type="ECO:0000313" key="3">
    <source>
        <dbReference type="Proteomes" id="UP000314294"/>
    </source>
</evidence>
<feature type="compositionally biased region" description="Basic and acidic residues" evidence="1">
    <location>
        <begin position="25"/>
        <end position="46"/>
    </location>
</feature>
<reference evidence="2 3" key="1">
    <citation type="submission" date="2019-03" db="EMBL/GenBank/DDBJ databases">
        <title>First draft genome of Liparis tanakae, snailfish: a comprehensive survey of snailfish specific genes.</title>
        <authorList>
            <person name="Kim W."/>
            <person name="Song I."/>
            <person name="Jeong J.-H."/>
            <person name="Kim D."/>
            <person name="Kim S."/>
            <person name="Ryu S."/>
            <person name="Song J.Y."/>
            <person name="Lee S.K."/>
        </authorList>
    </citation>
    <scope>NUCLEOTIDE SEQUENCE [LARGE SCALE GENOMIC DNA]</scope>
    <source>
        <tissue evidence="2">Muscle</tissue>
    </source>
</reference>
<feature type="region of interest" description="Disordered" evidence="1">
    <location>
        <begin position="1"/>
        <end position="55"/>
    </location>
</feature>
<name>A0A4Z2F3F3_9TELE</name>
<comment type="caution">
    <text evidence="2">The sequence shown here is derived from an EMBL/GenBank/DDBJ whole genome shotgun (WGS) entry which is preliminary data.</text>
</comment>
<organism evidence="2 3">
    <name type="scientific">Liparis tanakae</name>
    <name type="common">Tanaka's snailfish</name>
    <dbReference type="NCBI Taxonomy" id="230148"/>
    <lineage>
        <taxon>Eukaryota</taxon>
        <taxon>Metazoa</taxon>
        <taxon>Chordata</taxon>
        <taxon>Craniata</taxon>
        <taxon>Vertebrata</taxon>
        <taxon>Euteleostomi</taxon>
        <taxon>Actinopterygii</taxon>
        <taxon>Neopterygii</taxon>
        <taxon>Teleostei</taxon>
        <taxon>Neoteleostei</taxon>
        <taxon>Acanthomorphata</taxon>
        <taxon>Eupercaria</taxon>
        <taxon>Perciformes</taxon>
        <taxon>Cottioidei</taxon>
        <taxon>Cottales</taxon>
        <taxon>Liparidae</taxon>
        <taxon>Liparis</taxon>
    </lineage>
</organism>
<keyword evidence="3" id="KW-1185">Reference proteome</keyword>
<proteinExistence type="predicted"/>
<sequence length="96" mass="10340">MRDKESGNATLRGSTGGGNVTGAEGIERNGCELREKEQGTESRRTLGEGSSGQYPLVQNMTVTEGGTANMTCRVEYNDNTSLQCSKRMYTAGDPER</sequence>
<dbReference type="OrthoDB" id="8923158at2759"/>
<evidence type="ECO:0000313" key="2">
    <source>
        <dbReference type="EMBL" id="TNN35301.1"/>
    </source>
</evidence>
<dbReference type="EMBL" id="SRLO01001795">
    <property type="protein sequence ID" value="TNN35301.1"/>
    <property type="molecule type" value="Genomic_DNA"/>
</dbReference>